<evidence type="ECO:0000256" key="2">
    <source>
        <dbReference type="PROSITE-ProRule" id="PRU00169"/>
    </source>
</evidence>
<keyword evidence="1" id="KW-0238">DNA-binding</keyword>
<dbReference type="Pfam" id="PF00072">
    <property type="entry name" value="Response_reg"/>
    <property type="match status" value="1"/>
</dbReference>
<keyword evidence="2" id="KW-0597">Phosphoprotein</keyword>
<dbReference type="InterPro" id="IPR001789">
    <property type="entry name" value="Sig_transdc_resp-reg_receiver"/>
</dbReference>
<evidence type="ECO:0000313" key="5">
    <source>
        <dbReference type="EMBL" id="MDO5976928.1"/>
    </source>
</evidence>
<dbReference type="InterPro" id="IPR011006">
    <property type="entry name" value="CheY-like_superfamily"/>
</dbReference>
<dbReference type="InterPro" id="IPR000792">
    <property type="entry name" value="Tscrpt_reg_LuxR_C"/>
</dbReference>
<evidence type="ECO:0000256" key="1">
    <source>
        <dbReference type="ARBA" id="ARBA00023125"/>
    </source>
</evidence>
<dbReference type="PANTHER" id="PTHR45566">
    <property type="entry name" value="HTH-TYPE TRANSCRIPTIONAL REGULATOR YHJB-RELATED"/>
    <property type="match status" value="1"/>
</dbReference>
<feature type="domain" description="Response regulatory" evidence="4">
    <location>
        <begin position="6"/>
        <end position="125"/>
    </location>
</feature>
<keyword evidence="6" id="KW-1185">Reference proteome</keyword>
<comment type="caution">
    <text evidence="5">The sequence shown here is derived from an EMBL/GenBank/DDBJ whole genome shotgun (WGS) entry which is preliminary data.</text>
</comment>
<protein>
    <submittedName>
        <fullName evidence="5">Response regulator transcription factor</fullName>
    </submittedName>
</protein>
<dbReference type="Proteomes" id="UP001176806">
    <property type="component" value="Unassembled WGS sequence"/>
</dbReference>
<dbReference type="SUPFAM" id="SSF52172">
    <property type="entry name" value="CheY-like"/>
    <property type="match status" value="1"/>
</dbReference>
<accession>A0ABT8WUU5</accession>
<dbReference type="CDD" id="cd06170">
    <property type="entry name" value="LuxR_C_like"/>
    <property type="match status" value="1"/>
</dbReference>
<dbReference type="InterPro" id="IPR051015">
    <property type="entry name" value="EvgA-like"/>
</dbReference>
<dbReference type="PROSITE" id="PS50043">
    <property type="entry name" value="HTH_LUXR_2"/>
    <property type="match status" value="1"/>
</dbReference>
<dbReference type="PRINTS" id="PR00038">
    <property type="entry name" value="HTHLUXR"/>
</dbReference>
<name>A0ABT8WUU5_9FLAO</name>
<dbReference type="RefSeq" id="WP_303304258.1">
    <property type="nucleotide sequence ID" value="NZ_BAABDA010000011.1"/>
</dbReference>
<dbReference type="InterPro" id="IPR016032">
    <property type="entry name" value="Sig_transdc_resp-reg_C-effctor"/>
</dbReference>
<organism evidence="5 6">
    <name type="scientific">Flavivirga jejuensis</name>
    <dbReference type="NCBI Taxonomy" id="870487"/>
    <lineage>
        <taxon>Bacteria</taxon>
        <taxon>Pseudomonadati</taxon>
        <taxon>Bacteroidota</taxon>
        <taxon>Flavobacteriia</taxon>
        <taxon>Flavobacteriales</taxon>
        <taxon>Flavobacteriaceae</taxon>
        <taxon>Flavivirga</taxon>
    </lineage>
</organism>
<dbReference type="InterPro" id="IPR036388">
    <property type="entry name" value="WH-like_DNA-bd_sf"/>
</dbReference>
<dbReference type="SMART" id="SM00448">
    <property type="entry name" value="REC"/>
    <property type="match status" value="1"/>
</dbReference>
<evidence type="ECO:0000259" key="4">
    <source>
        <dbReference type="PROSITE" id="PS50110"/>
    </source>
</evidence>
<dbReference type="Gene3D" id="3.40.50.2300">
    <property type="match status" value="1"/>
</dbReference>
<evidence type="ECO:0000259" key="3">
    <source>
        <dbReference type="PROSITE" id="PS50043"/>
    </source>
</evidence>
<feature type="domain" description="HTH luxR-type" evidence="3">
    <location>
        <begin position="140"/>
        <end position="205"/>
    </location>
</feature>
<proteinExistence type="predicted"/>
<gene>
    <name evidence="5" type="ORF">Q4Q40_22230</name>
</gene>
<reference evidence="5" key="1">
    <citation type="submission" date="2023-07" db="EMBL/GenBank/DDBJ databases">
        <title>Two novel species in the genus Flavivirga.</title>
        <authorList>
            <person name="Kwon K."/>
        </authorList>
    </citation>
    <scope>NUCLEOTIDE SEQUENCE</scope>
    <source>
        <strain evidence="5">KACC 14158</strain>
    </source>
</reference>
<dbReference type="Gene3D" id="1.10.10.10">
    <property type="entry name" value="Winged helix-like DNA-binding domain superfamily/Winged helix DNA-binding domain"/>
    <property type="match status" value="1"/>
</dbReference>
<dbReference type="SMART" id="SM00421">
    <property type="entry name" value="HTH_LUXR"/>
    <property type="match status" value="1"/>
</dbReference>
<dbReference type="Pfam" id="PF00196">
    <property type="entry name" value="GerE"/>
    <property type="match status" value="1"/>
</dbReference>
<feature type="modified residue" description="4-aspartylphosphate" evidence="2">
    <location>
        <position position="57"/>
    </location>
</feature>
<sequence length="221" mass="25665">MKSLLKILIVEDSQIFAQGLELLLEQHPLIGRIETVSNFENTLISLRKTPFDIIILDLNFETNEYDGFIIAKKVKQLYPKIKIMILTQHTRISHYERLFKECKVDAYLDKQLGVEETYSAIDSIMKGGKYVDLNISEMLEIESWMKASKRENDVIQLLIDGLTQKEIAEELQISPKTVEVHIRNLFNKFKVKNSIELVAKYVKYKSANRENVEDSIPPFKV</sequence>
<dbReference type="PROSITE" id="PS50110">
    <property type="entry name" value="RESPONSE_REGULATORY"/>
    <property type="match status" value="1"/>
</dbReference>
<dbReference type="EMBL" id="JAUOEL010000009">
    <property type="protein sequence ID" value="MDO5976928.1"/>
    <property type="molecule type" value="Genomic_DNA"/>
</dbReference>
<dbReference type="PANTHER" id="PTHR45566:SF2">
    <property type="entry name" value="NARL SUBFAMILY"/>
    <property type="match status" value="1"/>
</dbReference>
<evidence type="ECO:0000313" key="6">
    <source>
        <dbReference type="Proteomes" id="UP001176806"/>
    </source>
</evidence>
<dbReference type="SUPFAM" id="SSF46894">
    <property type="entry name" value="C-terminal effector domain of the bipartite response regulators"/>
    <property type="match status" value="1"/>
</dbReference>